<reference evidence="5 6" key="1">
    <citation type="journal article" date="2021" name="Nat. Commun.">
        <title>Genetic determinants of endophytism in the Arabidopsis root mycobiome.</title>
        <authorList>
            <person name="Mesny F."/>
            <person name="Miyauchi S."/>
            <person name="Thiergart T."/>
            <person name="Pickel B."/>
            <person name="Atanasova L."/>
            <person name="Karlsson M."/>
            <person name="Huettel B."/>
            <person name="Barry K.W."/>
            <person name="Haridas S."/>
            <person name="Chen C."/>
            <person name="Bauer D."/>
            <person name="Andreopoulos W."/>
            <person name="Pangilinan J."/>
            <person name="LaButti K."/>
            <person name="Riley R."/>
            <person name="Lipzen A."/>
            <person name="Clum A."/>
            <person name="Drula E."/>
            <person name="Henrissat B."/>
            <person name="Kohler A."/>
            <person name="Grigoriev I.V."/>
            <person name="Martin F.M."/>
            <person name="Hacquard S."/>
        </authorList>
    </citation>
    <scope>NUCLEOTIDE SEQUENCE [LARGE SCALE GENOMIC DNA]</scope>
    <source>
        <strain evidence="5 6">MPI-SDFR-AT-0080</strain>
    </source>
</reference>
<evidence type="ECO:0000256" key="3">
    <source>
        <dbReference type="ARBA" id="ARBA00023242"/>
    </source>
</evidence>
<sequence length="664" mass="74941">MSAPVASRKRMPVSCEPCRQRKIRCPRTKPGPCSTCVRRRIPPSECVYATREPSRNFERRTDQAVISTPTDELAERVKQLEALLRAHIADWQLPSPETEVSHTSLSTDFSAALQTPPSDNFPARPVSGGRLVVSKSGHVRFQPSSSAWDSILQDSALVDTMSGCGDECTEDNTDGPFGSAFRTSFDDLMLPLPPYSSCDELVEVFFAVFSPLFHILHEPTFRESYAKFKSSPQTAPLSWLALLYIMISISVTSLSGESKLLEDLGRREEPLKNISILSARYRAAAMRCLQADHYMSRQTLCTVQAMVLLIYGISHTHGESWALLGMTYNMAVAIGCHVGPEHFNLSPLDCENRRRCWAGLMMLYTIQSIASGNVEAPRISGSVQLPANIDDDQLTDALTLLEDSPRATQMTYMLFKFRLYGIYSRICLSFYGEQALSAQTLSDLEREINLERESWNARYLRDIQTQSLPAHHMLQLHILDGYSHQLVLLLHRPFFANPSLCSTWEQSKASREKCIKAARQMLELHRSIDQSPLFLPYRWYSQGVGSFHAFHAAVVLAAVLSSPADDGQDQELQILLMETLQTFGDMAPRSRICAKAEPALRRLFESIQIQRDIVRVSYDHRIGPWPESQRHASSLMNRLQPRYWLSPSTVPWDLWETFADGLDV</sequence>
<dbReference type="Pfam" id="PF00172">
    <property type="entry name" value="Zn_clus"/>
    <property type="match status" value="1"/>
</dbReference>
<evidence type="ECO:0000259" key="4">
    <source>
        <dbReference type="PROSITE" id="PS50048"/>
    </source>
</evidence>
<dbReference type="EMBL" id="JAGTJR010000027">
    <property type="protein sequence ID" value="KAH7042142.1"/>
    <property type="molecule type" value="Genomic_DNA"/>
</dbReference>
<evidence type="ECO:0000256" key="1">
    <source>
        <dbReference type="ARBA" id="ARBA00004123"/>
    </source>
</evidence>
<dbReference type="InterPro" id="IPR007219">
    <property type="entry name" value="XnlR_reg_dom"/>
</dbReference>
<comment type="caution">
    <text evidence="5">The sequence shown here is derived from an EMBL/GenBank/DDBJ whole genome shotgun (WGS) entry which is preliminary data.</text>
</comment>
<evidence type="ECO:0000313" key="6">
    <source>
        <dbReference type="Proteomes" id="UP000774617"/>
    </source>
</evidence>
<dbReference type="CDD" id="cd00067">
    <property type="entry name" value="GAL4"/>
    <property type="match status" value="1"/>
</dbReference>
<dbReference type="Gene3D" id="4.10.240.10">
    <property type="entry name" value="Zn(2)-C6 fungal-type DNA-binding domain"/>
    <property type="match status" value="1"/>
</dbReference>
<dbReference type="InterPro" id="IPR001138">
    <property type="entry name" value="Zn2Cys6_DnaBD"/>
</dbReference>
<dbReference type="SMART" id="SM00906">
    <property type="entry name" value="Fungal_trans"/>
    <property type="match status" value="1"/>
</dbReference>
<organism evidence="5 6">
    <name type="scientific">Macrophomina phaseolina</name>
    <dbReference type="NCBI Taxonomy" id="35725"/>
    <lineage>
        <taxon>Eukaryota</taxon>
        <taxon>Fungi</taxon>
        <taxon>Dikarya</taxon>
        <taxon>Ascomycota</taxon>
        <taxon>Pezizomycotina</taxon>
        <taxon>Dothideomycetes</taxon>
        <taxon>Dothideomycetes incertae sedis</taxon>
        <taxon>Botryosphaeriales</taxon>
        <taxon>Botryosphaeriaceae</taxon>
        <taxon>Macrophomina</taxon>
    </lineage>
</organism>
<dbReference type="Pfam" id="PF04082">
    <property type="entry name" value="Fungal_trans"/>
    <property type="match status" value="1"/>
</dbReference>
<evidence type="ECO:0000256" key="2">
    <source>
        <dbReference type="ARBA" id="ARBA00022723"/>
    </source>
</evidence>
<dbReference type="PANTHER" id="PTHR31001">
    <property type="entry name" value="UNCHARACTERIZED TRANSCRIPTIONAL REGULATORY PROTEIN"/>
    <property type="match status" value="1"/>
</dbReference>
<keyword evidence="3" id="KW-0539">Nucleus</keyword>
<protein>
    <submittedName>
        <fullName evidence="5">Fungal-specific transcription factor domain-containing protein</fullName>
    </submittedName>
</protein>
<dbReference type="Proteomes" id="UP000774617">
    <property type="component" value="Unassembled WGS sequence"/>
</dbReference>
<dbReference type="SUPFAM" id="SSF57701">
    <property type="entry name" value="Zn2/Cys6 DNA-binding domain"/>
    <property type="match status" value="1"/>
</dbReference>
<dbReference type="InterPro" id="IPR050613">
    <property type="entry name" value="Sec_Metabolite_Reg"/>
</dbReference>
<keyword evidence="6" id="KW-1185">Reference proteome</keyword>
<dbReference type="CDD" id="cd12148">
    <property type="entry name" value="fungal_TF_MHR"/>
    <property type="match status" value="1"/>
</dbReference>
<feature type="domain" description="Zn(2)-C6 fungal-type" evidence="4">
    <location>
        <begin position="14"/>
        <end position="48"/>
    </location>
</feature>
<dbReference type="SMART" id="SM00066">
    <property type="entry name" value="GAL4"/>
    <property type="match status" value="1"/>
</dbReference>
<dbReference type="InterPro" id="IPR036864">
    <property type="entry name" value="Zn2-C6_fun-type_DNA-bd_sf"/>
</dbReference>
<gene>
    <name evidence="5" type="ORF">B0J12DRAFT_214351</name>
</gene>
<dbReference type="PROSITE" id="PS50048">
    <property type="entry name" value="ZN2_CY6_FUNGAL_2"/>
    <property type="match status" value="1"/>
</dbReference>
<dbReference type="PANTHER" id="PTHR31001:SF40">
    <property type="entry name" value="ZN(II)2CYS6 TRANSCRIPTION FACTOR (EUROFUNG)"/>
    <property type="match status" value="1"/>
</dbReference>
<keyword evidence="2" id="KW-0479">Metal-binding</keyword>
<proteinExistence type="predicted"/>
<evidence type="ECO:0000313" key="5">
    <source>
        <dbReference type="EMBL" id="KAH7042142.1"/>
    </source>
</evidence>
<name>A0ABQ8G1K8_9PEZI</name>
<accession>A0ABQ8G1K8</accession>
<comment type="subcellular location">
    <subcellularLocation>
        <location evidence="1">Nucleus</location>
    </subcellularLocation>
</comment>